<dbReference type="PANTHER" id="PTHR33499:SF40">
    <property type="entry name" value="TRANSPOSASE-ASSOCIATED DOMAIN-CONTAINING PROTEIN"/>
    <property type="match status" value="1"/>
</dbReference>
<keyword evidence="1" id="KW-0175">Coiled coil</keyword>
<accession>A0A1J6K904</accession>
<dbReference type="PANTHER" id="PTHR33499">
    <property type="entry name" value="OS12G0282400 PROTEIN-RELATED"/>
    <property type="match status" value="1"/>
</dbReference>
<evidence type="ECO:0000256" key="1">
    <source>
        <dbReference type="SAM" id="Coils"/>
    </source>
</evidence>
<proteinExistence type="predicted"/>
<keyword evidence="3" id="KW-1185">Reference proteome</keyword>
<gene>
    <name evidence="2" type="ORF">A4A49_56319</name>
</gene>
<dbReference type="EMBL" id="MJEQ01002784">
    <property type="protein sequence ID" value="OIT26517.1"/>
    <property type="molecule type" value="Genomic_DNA"/>
</dbReference>
<feature type="non-terminal residue" evidence="2">
    <location>
        <position position="1"/>
    </location>
</feature>
<dbReference type="AlphaFoldDB" id="A0A1J6K904"/>
<dbReference type="Proteomes" id="UP000187609">
    <property type="component" value="Unassembled WGS sequence"/>
</dbReference>
<reference evidence="2" key="1">
    <citation type="submission" date="2016-11" db="EMBL/GenBank/DDBJ databases">
        <title>The genome of Nicotiana attenuata.</title>
        <authorList>
            <person name="Xu S."/>
            <person name="Brockmoeller T."/>
            <person name="Gaquerel E."/>
            <person name="Navarro A."/>
            <person name="Kuhl H."/>
            <person name="Gase K."/>
            <person name="Ling Z."/>
            <person name="Zhou W."/>
            <person name="Kreitzer C."/>
            <person name="Stanke M."/>
            <person name="Tang H."/>
            <person name="Lyons E."/>
            <person name="Pandey P."/>
            <person name="Pandey S.P."/>
            <person name="Timmermann B."/>
            <person name="Baldwin I.T."/>
        </authorList>
    </citation>
    <scope>NUCLEOTIDE SEQUENCE [LARGE SCALE GENOMIC DNA]</scope>
    <source>
        <strain evidence="2">UT</strain>
    </source>
</reference>
<feature type="non-terminal residue" evidence="2">
    <location>
        <position position="113"/>
    </location>
</feature>
<organism evidence="2 3">
    <name type="scientific">Nicotiana attenuata</name>
    <name type="common">Coyote tobacco</name>
    <dbReference type="NCBI Taxonomy" id="49451"/>
    <lineage>
        <taxon>Eukaryota</taxon>
        <taxon>Viridiplantae</taxon>
        <taxon>Streptophyta</taxon>
        <taxon>Embryophyta</taxon>
        <taxon>Tracheophyta</taxon>
        <taxon>Spermatophyta</taxon>
        <taxon>Magnoliopsida</taxon>
        <taxon>eudicotyledons</taxon>
        <taxon>Gunneridae</taxon>
        <taxon>Pentapetalae</taxon>
        <taxon>asterids</taxon>
        <taxon>lamiids</taxon>
        <taxon>Solanales</taxon>
        <taxon>Solanaceae</taxon>
        <taxon>Nicotianoideae</taxon>
        <taxon>Nicotianeae</taxon>
        <taxon>Nicotiana</taxon>
    </lineage>
</organism>
<dbReference type="Gramene" id="OIT26517">
    <property type="protein sequence ID" value="OIT26517"/>
    <property type="gene ID" value="A4A49_56319"/>
</dbReference>
<name>A0A1J6K904_NICAT</name>
<sequence>IGSNRIFSLYTLKAQIKELVQSEPSLPNIEIVEKCFGPQTRSHVFGFGDGVKAKDMKYGSSSKAELRSELRSALDQNQSLKDRLSTVEDEVKELKELKEFFLSQHSNVQPPVA</sequence>
<feature type="coiled-coil region" evidence="1">
    <location>
        <begin position="63"/>
        <end position="104"/>
    </location>
</feature>
<evidence type="ECO:0000313" key="2">
    <source>
        <dbReference type="EMBL" id="OIT26517.1"/>
    </source>
</evidence>
<protein>
    <submittedName>
        <fullName evidence="2">Uncharacterized protein</fullName>
    </submittedName>
</protein>
<evidence type="ECO:0000313" key="3">
    <source>
        <dbReference type="Proteomes" id="UP000187609"/>
    </source>
</evidence>
<comment type="caution">
    <text evidence="2">The sequence shown here is derived from an EMBL/GenBank/DDBJ whole genome shotgun (WGS) entry which is preliminary data.</text>
</comment>